<dbReference type="PANTHER" id="PTHR12599:SF0">
    <property type="entry name" value="PTERIN-4-ALPHA-CARBINOLAMINE DEHYDRATASE"/>
    <property type="match status" value="1"/>
</dbReference>
<organism evidence="5 6">
    <name type="scientific">Leptospira harrisiae</name>
    <dbReference type="NCBI Taxonomy" id="2023189"/>
    <lineage>
        <taxon>Bacteria</taxon>
        <taxon>Pseudomonadati</taxon>
        <taxon>Spirochaetota</taxon>
        <taxon>Spirochaetia</taxon>
        <taxon>Leptospirales</taxon>
        <taxon>Leptospiraceae</taxon>
        <taxon>Leptospira</taxon>
    </lineage>
</organism>
<evidence type="ECO:0000256" key="2">
    <source>
        <dbReference type="ARBA" id="ARBA00006472"/>
    </source>
</evidence>
<dbReference type="EC" id="4.2.1.96" evidence="3"/>
<protein>
    <recommendedName>
        <fullName evidence="3">4a-hydroxytetrahydrobiopterin dehydratase</fullName>
        <ecNumber evidence="3">4.2.1.96</ecNumber>
    </recommendedName>
</protein>
<proteinExistence type="inferred from homology"/>
<keyword evidence="6" id="KW-1185">Reference proteome</keyword>
<dbReference type="RefSeq" id="WP_100742146.1">
    <property type="nucleotide sequence ID" value="NZ_NPDW01000001.1"/>
</dbReference>
<comment type="similarity">
    <text evidence="2">Belongs to the pterin-4-alpha-carbinolamine dehydratase family.</text>
</comment>
<keyword evidence="4" id="KW-0456">Lyase</keyword>
<dbReference type="SUPFAM" id="SSF55248">
    <property type="entry name" value="PCD-like"/>
    <property type="match status" value="1"/>
</dbReference>
<reference evidence="5 6" key="1">
    <citation type="submission" date="2017-07" db="EMBL/GenBank/DDBJ databases">
        <title>Leptospira spp. isolated from tropical soils.</title>
        <authorList>
            <person name="Thibeaux R."/>
            <person name="Iraola G."/>
            <person name="Ferres I."/>
            <person name="Bierque E."/>
            <person name="Girault D."/>
            <person name="Soupe-Gilbert M.-E."/>
            <person name="Picardeau M."/>
            <person name="Goarant C."/>
        </authorList>
    </citation>
    <scope>NUCLEOTIDE SEQUENCE [LARGE SCALE GENOMIC DNA]</scope>
    <source>
        <strain evidence="5 6">FH2-B-A1</strain>
    </source>
</reference>
<name>A0A2N0ALQ6_9LEPT</name>
<dbReference type="Gene3D" id="3.30.1360.20">
    <property type="entry name" value="Transcriptional coactivator/pterin dehydratase"/>
    <property type="match status" value="1"/>
</dbReference>
<dbReference type="OrthoDB" id="9794987at2"/>
<dbReference type="AlphaFoldDB" id="A0A2N0ALQ6"/>
<evidence type="ECO:0000256" key="4">
    <source>
        <dbReference type="ARBA" id="ARBA00023239"/>
    </source>
</evidence>
<dbReference type="Proteomes" id="UP000232145">
    <property type="component" value="Unassembled WGS sequence"/>
</dbReference>
<dbReference type="InterPro" id="IPR036428">
    <property type="entry name" value="PCD_sf"/>
</dbReference>
<gene>
    <name evidence="5" type="ORF">CH364_02975</name>
</gene>
<accession>A0A2N0ALQ6</accession>
<dbReference type="GO" id="GO:0006729">
    <property type="term" value="P:tetrahydrobiopterin biosynthetic process"/>
    <property type="evidence" value="ECO:0007669"/>
    <property type="project" value="InterPro"/>
</dbReference>
<evidence type="ECO:0000256" key="3">
    <source>
        <dbReference type="ARBA" id="ARBA00013252"/>
    </source>
</evidence>
<evidence type="ECO:0000256" key="1">
    <source>
        <dbReference type="ARBA" id="ARBA00001554"/>
    </source>
</evidence>
<dbReference type="Pfam" id="PF01329">
    <property type="entry name" value="Pterin_4a"/>
    <property type="match status" value="1"/>
</dbReference>
<dbReference type="GO" id="GO:0008124">
    <property type="term" value="F:4-alpha-hydroxytetrahydrobiopterin dehydratase activity"/>
    <property type="evidence" value="ECO:0007669"/>
    <property type="project" value="UniProtKB-EC"/>
</dbReference>
<dbReference type="InterPro" id="IPR001533">
    <property type="entry name" value="Pterin_deHydtase"/>
</dbReference>
<evidence type="ECO:0000313" key="6">
    <source>
        <dbReference type="Proteomes" id="UP000232145"/>
    </source>
</evidence>
<dbReference type="EMBL" id="NPDX01000001">
    <property type="protein sequence ID" value="PJZ85238.1"/>
    <property type="molecule type" value="Genomic_DNA"/>
</dbReference>
<dbReference type="PANTHER" id="PTHR12599">
    <property type="entry name" value="PTERIN-4-ALPHA-CARBINOLAMINE DEHYDRATASE"/>
    <property type="match status" value="1"/>
</dbReference>
<comment type="caution">
    <text evidence="5">The sequence shown here is derived from an EMBL/GenBank/DDBJ whole genome shotgun (WGS) entry which is preliminary data.</text>
</comment>
<sequence length="98" mass="11705">MREKPKTLSNLEIENLLITYNEWVVETKDGVSFFKLEKEFRNFTEAFSFITKVALVSESIDRHSEIWNVYNKLRLQLFTHETNSLTTKDKEFIIRLMA</sequence>
<evidence type="ECO:0000313" key="5">
    <source>
        <dbReference type="EMBL" id="PJZ85238.1"/>
    </source>
</evidence>
<comment type="catalytic activity">
    <reaction evidence="1">
        <text>(4aS,6R)-4a-hydroxy-L-erythro-5,6,7,8-tetrahydrobiopterin = (6R)-L-erythro-6,7-dihydrobiopterin + H2O</text>
        <dbReference type="Rhea" id="RHEA:11920"/>
        <dbReference type="ChEBI" id="CHEBI:15377"/>
        <dbReference type="ChEBI" id="CHEBI:15642"/>
        <dbReference type="ChEBI" id="CHEBI:43120"/>
        <dbReference type="EC" id="4.2.1.96"/>
    </reaction>
</comment>